<protein>
    <submittedName>
        <fullName evidence="2">Zinc metalloprotease</fullName>
    </submittedName>
</protein>
<dbReference type="Gene3D" id="3.30.2010.10">
    <property type="entry name" value="Metalloproteases ('zincins'), catalytic domain"/>
    <property type="match status" value="1"/>
</dbReference>
<name>A0A0L1JQ68_9RHOB</name>
<dbReference type="AlphaFoldDB" id="A0A0L1JQ68"/>
<gene>
    <name evidence="2" type="ORF">ATO11_11950</name>
</gene>
<dbReference type="InterPro" id="IPR053136">
    <property type="entry name" value="UTP_pyrophosphatase-like"/>
</dbReference>
<dbReference type="PANTHER" id="PTHR30399">
    <property type="entry name" value="UNCHARACTERIZED PROTEIN YGJP"/>
    <property type="match status" value="1"/>
</dbReference>
<dbReference type="Proteomes" id="UP000036938">
    <property type="component" value="Unassembled WGS sequence"/>
</dbReference>
<dbReference type="STRING" id="1317121.ATO11_11950"/>
<sequence>MGQHRLPGNPPVEISLRRSARARRMTLRVSSLDGRVTLTVPRHVSDREALAFAETRAEWVRGHVERAPGETVVAEEAELPIDGTPHVVRRGDVAAATARDGVLYVPRRSRAVPRAVQAYLKATARDALSEACDRFAAKLGRPYAALSLRDTRSRWGSCTAEGRIMLSWRLIMAPRDVRDYVAAHEVAHLAEMNHSPAFWARVAEIYGPHDRQRAWLRHHGPALHRVRFDL</sequence>
<organism evidence="2 3">
    <name type="scientific">Pseudaestuariivita atlantica</name>
    <dbReference type="NCBI Taxonomy" id="1317121"/>
    <lineage>
        <taxon>Bacteria</taxon>
        <taxon>Pseudomonadati</taxon>
        <taxon>Pseudomonadota</taxon>
        <taxon>Alphaproteobacteria</taxon>
        <taxon>Rhodobacterales</taxon>
        <taxon>Paracoccaceae</taxon>
        <taxon>Pseudaestuariivita</taxon>
    </lineage>
</organism>
<evidence type="ECO:0000313" key="3">
    <source>
        <dbReference type="Proteomes" id="UP000036938"/>
    </source>
</evidence>
<keyword evidence="2" id="KW-0645">Protease</keyword>
<keyword evidence="3" id="KW-1185">Reference proteome</keyword>
<dbReference type="PANTHER" id="PTHR30399:SF1">
    <property type="entry name" value="UTP PYROPHOSPHATASE"/>
    <property type="match status" value="1"/>
</dbReference>
<reference evidence="2 3" key="1">
    <citation type="journal article" date="2015" name="Int. J. Syst. Evol. Microbiol.">
        <title>Aestuariivita atlantica sp. nov., isolated from deep sea sediment of the Atlantic Ocean.</title>
        <authorList>
            <person name="Li G."/>
            <person name="Lai Q."/>
            <person name="Du Y."/>
            <person name="Liu X."/>
            <person name="Sun F."/>
            <person name="Shao Z."/>
        </authorList>
    </citation>
    <scope>NUCLEOTIDE SEQUENCE [LARGE SCALE GENOMIC DNA]</scope>
    <source>
        <strain evidence="2 3">22II-S11-z3</strain>
    </source>
</reference>
<dbReference type="InterPro" id="IPR002725">
    <property type="entry name" value="YgjP-like_metallopeptidase"/>
</dbReference>
<dbReference type="GO" id="GO:0008237">
    <property type="term" value="F:metallopeptidase activity"/>
    <property type="evidence" value="ECO:0007669"/>
    <property type="project" value="UniProtKB-KW"/>
</dbReference>
<accession>A0A0L1JQ68</accession>
<comment type="caution">
    <text evidence="2">The sequence shown here is derived from an EMBL/GenBank/DDBJ whole genome shotgun (WGS) entry which is preliminary data.</text>
</comment>
<dbReference type="GO" id="GO:0006508">
    <property type="term" value="P:proteolysis"/>
    <property type="evidence" value="ECO:0007669"/>
    <property type="project" value="UniProtKB-KW"/>
</dbReference>
<dbReference type="PATRIC" id="fig|1317121.7.peg.3073"/>
<dbReference type="OrthoDB" id="9795402at2"/>
<keyword evidence="2" id="KW-0378">Hydrolase</keyword>
<evidence type="ECO:0000313" key="2">
    <source>
        <dbReference type="EMBL" id="KNG93867.1"/>
    </source>
</evidence>
<keyword evidence="2" id="KW-0482">Metalloprotease</keyword>
<dbReference type="CDD" id="cd07344">
    <property type="entry name" value="M48_yhfN_like"/>
    <property type="match status" value="1"/>
</dbReference>
<feature type="domain" description="YgjP-like metallopeptidase" evidence="1">
    <location>
        <begin position="24"/>
        <end position="219"/>
    </location>
</feature>
<evidence type="ECO:0000259" key="1">
    <source>
        <dbReference type="Pfam" id="PF01863"/>
    </source>
</evidence>
<dbReference type="Pfam" id="PF01863">
    <property type="entry name" value="YgjP-like"/>
    <property type="match status" value="1"/>
</dbReference>
<proteinExistence type="predicted"/>
<dbReference type="EMBL" id="AQQZ01000004">
    <property type="protein sequence ID" value="KNG93867.1"/>
    <property type="molecule type" value="Genomic_DNA"/>
</dbReference>